<feature type="domain" description="Phosphoribosyltransferase" evidence="3">
    <location>
        <begin position="28"/>
        <end position="169"/>
    </location>
</feature>
<comment type="catalytic activity">
    <reaction evidence="2">
        <text>IMP + diphosphate = hypoxanthine + 5-phospho-alpha-D-ribose 1-diphosphate</text>
        <dbReference type="Rhea" id="RHEA:17973"/>
        <dbReference type="ChEBI" id="CHEBI:17368"/>
        <dbReference type="ChEBI" id="CHEBI:33019"/>
        <dbReference type="ChEBI" id="CHEBI:58017"/>
        <dbReference type="ChEBI" id="CHEBI:58053"/>
        <dbReference type="EC" id="2.4.2.8"/>
    </reaction>
    <physiologicalReaction direction="right-to-left" evidence="2">
        <dbReference type="Rhea" id="RHEA:17975"/>
    </physiologicalReaction>
</comment>
<dbReference type="GO" id="GO:0046100">
    <property type="term" value="P:hypoxanthine metabolic process"/>
    <property type="evidence" value="ECO:0007669"/>
    <property type="project" value="TreeGrafter"/>
</dbReference>
<keyword evidence="4" id="KW-0808">Transferase</keyword>
<reference evidence="5" key="1">
    <citation type="submission" date="2016-05" db="EMBL/GenBank/DDBJ databases">
        <title>Draft genome of Corynebacterium afermentans subsp. afermentans LCDC 88199T.</title>
        <authorList>
            <person name="Bernier A.-M."/>
            <person name="Bernard K."/>
        </authorList>
    </citation>
    <scope>NUCLEOTIDE SEQUENCE [LARGE SCALE GENOMIC DNA]</scope>
    <source>
        <strain evidence="5">NML01-0328</strain>
    </source>
</reference>
<accession>A0A1A9RH38</accession>
<dbReference type="Pfam" id="PF00156">
    <property type="entry name" value="Pribosyltran"/>
    <property type="match status" value="1"/>
</dbReference>
<gene>
    <name evidence="4" type="ORF">A7P85_01020</name>
</gene>
<dbReference type="InterPro" id="IPR029057">
    <property type="entry name" value="PRTase-like"/>
</dbReference>
<dbReference type="CDD" id="cd06223">
    <property type="entry name" value="PRTases_typeI"/>
    <property type="match status" value="1"/>
</dbReference>
<dbReference type="EMBL" id="LXSF01000001">
    <property type="protein sequence ID" value="OAM18292.1"/>
    <property type="molecule type" value="Genomic_DNA"/>
</dbReference>
<dbReference type="PANTHER" id="PTHR43340">
    <property type="entry name" value="HYPOXANTHINE-GUANINE PHOSPHORIBOSYLTRANSFERASE"/>
    <property type="match status" value="1"/>
</dbReference>
<dbReference type="GO" id="GO:0032264">
    <property type="term" value="P:IMP salvage"/>
    <property type="evidence" value="ECO:0007669"/>
    <property type="project" value="TreeGrafter"/>
</dbReference>
<dbReference type="Gene3D" id="3.40.50.2020">
    <property type="match status" value="1"/>
</dbReference>
<dbReference type="GO" id="GO:0005829">
    <property type="term" value="C:cytosol"/>
    <property type="evidence" value="ECO:0007669"/>
    <property type="project" value="TreeGrafter"/>
</dbReference>
<organism evidence="4 5">
    <name type="scientific">Eikenella corrodens</name>
    <dbReference type="NCBI Taxonomy" id="539"/>
    <lineage>
        <taxon>Bacteria</taxon>
        <taxon>Pseudomonadati</taxon>
        <taxon>Pseudomonadota</taxon>
        <taxon>Betaproteobacteria</taxon>
        <taxon>Neisseriales</taxon>
        <taxon>Neisseriaceae</taxon>
        <taxon>Eikenella</taxon>
    </lineage>
</organism>
<dbReference type="GO" id="GO:0006178">
    <property type="term" value="P:guanine salvage"/>
    <property type="evidence" value="ECO:0007669"/>
    <property type="project" value="TreeGrafter"/>
</dbReference>
<comment type="catalytic activity">
    <reaction evidence="1">
        <text>GMP + diphosphate = guanine + 5-phospho-alpha-D-ribose 1-diphosphate</text>
        <dbReference type="Rhea" id="RHEA:25424"/>
        <dbReference type="ChEBI" id="CHEBI:16235"/>
        <dbReference type="ChEBI" id="CHEBI:33019"/>
        <dbReference type="ChEBI" id="CHEBI:58017"/>
        <dbReference type="ChEBI" id="CHEBI:58115"/>
        <dbReference type="EC" id="2.4.2.8"/>
    </reaction>
    <physiologicalReaction direction="right-to-left" evidence="1">
        <dbReference type="Rhea" id="RHEA:25426"/>
    </physiologicalReaction>
</comment>
<dbReference type="NCBIfam" id="NF006605">
    <property type="entry name" value="PRK09162.1"/>
    <property type="match status" value="1"/>
</dbReference>
<evidence type="ECO:0000259" key="3">
    <source>
        <dbReference type="Pfam" id="PF00156"/>
    </source>
</evidence>
<dbReference type="SUPFAM" id="SSF53271">
    <property type="entry name" value="PRTase-like"/>
    <property type="match status" value="1"/>
</dbReference>
<evidence type="ECO:0000313" key="5">
    <source>
        <dbReference type="Proteomes" id="UP000078003"/>
    </source>
</evidence>
<dbReference type="GO" id="GO:0000287">
    <property type="term" value="F:magnesium ion binding"/>
    <property type="evidence" value="ECO:0007669"/>
    <property type="project" value="TreeGrafter"/>
</dbReference>
<evidence type="ECO:0000256" key="1">
    <source>
        <dbReference type="ARBA" id="ARBA00048811"/>
    </source>
</evidence>
<protein>
    <submittedName>
        <fullName evidence="4">Hypoxanthine-guanine phosphoribosyltransferase</fullName>
    </submittedName>
</protein>
<comment type="caution">
    <text evidence="4">The sequence shown here is derived from an EMBL/GenBank/DDBJ whole genome shotgun (WGS) entry which is preliminary data.</text>
</comment>
<keyword evidence="4" id="KW-0328">Glycosyltransferase</keyword>
<evidence type="ECO:0000313" key="4">
    <source>
        <dbReference type="EMBL" id="OAM18292.1"/>
    </source>
</evidence>
<dbReference type="PANTHER" id="PTHR43340:SF1">
    <property type="entry name" value="HYPOXANTHINE PHOSPHORIBOSYLTRANSFERASE"/>
    <property type="match status" value="1"/>
</dbReference>
<dbReference type="RefSeq" id="WP_064083498.1">
    <property type="nucleotide sequence ID" value="NZ_LXSF01000001.1"/>
</dbReference>
<sequence length="186" mass="20574">MTIQQRFQQANGILEKADLLFDEATCRAALERMAEEITADLAGQYPLLLPVMGGAVVFTGQLLPLLRFPLDFDYVHVSRYGSELSGSVQLNWLRAPQNSVEGRHVLVLDDILDEGHTMAAIHKQVMEMGAASCRTAVFANKDINRSKPITADYVGIHVPNRYVFGYGMDASGMWRNLGAIYALADK</sequence>
<evidence type="ECO:0000256" key="2">
    <source>
        <dbReference type="ARBA" id="ARBA00049402"/>
    </source>
</evidence>
<dbReference type="Proteomes" id="UP000078003">
    <property type="component" value="Unassembled WGS sequence"/>
</dbReference>
<dbReference type="GO" id="GO:0032263">
    <property type="term" value="P:GMP salvage"/>
    <property type="evidence" value="ECO:0007669"/>
    <property type="project" value="TreeGrafter"/>
</dbReference>
<dbReference type="InterPro" id="IPR000836">
    <property type="entry name" value="PRTase_dom"/>
</dbReference>
<proteinExistence type="predicted"/>
<dbReference type="GO" id="GO:0004422">
    <property type="term" value="F:hypoxanthine phosphoribosyltransferase activity"/>
    <property type="evidence" value="ECO:0007669"/>
    <property type="project" value="TreeGrafter"/>
</dbReference>
<dbReference type="InterPro" id="IPR050408">
    <property type="entry name" value="HGPRT"/>
</dbReference>
<name>A0A1A9RH38_EIKCO</name>
<dbReference type="AlphaFoldDB" id="A0A1A9RH38"/>